<feature type="transmembrane region" description="Helical" evidence="7">
    <location>
        <begin position="7"/>
        <end position="29"/>
    </location>
</feature>
<proteinExistence type="inferred from homology"/>
<feature type="transmembrane region" description="Helical" evidence="7">
    <location>
        <begin position="81"/>
        <end position="98"/>
    </location>
</feature>
<feature type="domain" description="Bacterial sugar transferase" evidence="8">
    <location>
        <begin position="281"/>
        <end position="465"/>
    </location>
</feature>
<dbReference type="RefSeq" id="WP_187072496.1">
    <property type="nucleotide sequence ID" value="NZ_JACRYL010000016.1"/>
</dbReference>
<sequence length="472" mass="54596">MESRQIFILITLLIIFDAIALNCSFGLIYGSGILSNRMLTGNVSSLLLIFLNLTWLCSALVNQTYSQANVQSVEALFKKSAYTFLIQILLLFITLFYVDDLDFFNSSTFYILGLQFIGISTVRLVTFFSEKLNPKLNLYKKKIAIIGNQDLANRLESYFLKNKLSFNLAGSFTDYNTEVIDEKNSKKINKLKDTVKFAIENNLDEVYTTQFPEQCQDLAGVLNLAEKNCVRVKYITSFMQYKREEEAFIDSSYTFNNFYDGIPILVNRREPLSSIGNRIVKRLFDIVFSLFVIVFLLSWFLPLMTLLIKLESKGDALFLQLRSGKKNRPFYCYKFRSMNMNKDSNNLQASRNDPRITKIGAFMRKTSIDELPQFFNVLFGNMSVVGPRPHMLKHTEEYSSLIDQYMVRHFLKPGITGWAQINGFRGETKHHAQMLGRVKHDIWYMENWSLFQDIIIIYKTVANAVQGEENAF</sequence>
<dbReference type="Pfam" id="PF02397">
    <property type="entry name" value="Bac_transf"/>
    <property type="match status" value="1"/>
</dbReference>
<evidence type="ECO:0000256" key="2">
    <source>
        <dbReference type="ARBA" id="ARBA00006464"/>
    </source>
</evidence>
<name>A0ABR7KVD2_9SPHI</name>
<reference evidence="9 10" key="1">
    <citation type="submission" date="2020-08" db="EMBL/GenBank/DDBJ databases">
        <authorList>
            <person name="Sun Q."/>
            <person name="Inoue M."/>
        </authorList>
    </citation>
    <scope>NUCLEOTIDE SEQUENCE [LARGE SCALE GENOMIC DNA]</scope>
    <source>
        <strain evidence="9 10">CCM 8938</strain>
    </source>
</reference>
<dbReference type="EMBL" id="JACRYL010000016">
    <property type="protein sequence ID" value="MBC6112068.1"/>
    <property type="molecule type" value="Genomic_DNA"/>
</dbReference>
<dbReference type="Proteomes" id="UP000652755">
    <property type="component" value="Unassembled WGS sequence"/>
</dbReference>
<evidence type="ECO:0000256" key="4">
    <source>
        <dbReference type="ARBA" id="ARBA00022692"/>
    </source>
</evidence>
<keyword evidence="6 7" id="KW-0472">Membrane</keyword>
<keyword evidence="4 7" id="KW-0812">Transmembrane</keyword>
<feature type="transmembrane region" description="Helical" evidence="7">
    <location>
        <begin position="110"/>
        <end position="128"/>
    </location>
</feature>
<dbReference type="InterPro" id="IPR017475">
    <property type="entry name" value="EPS_sugar_tfrase"/>
</dbReference>
<evidence type="ECO:0000256" key="7">
    <source>
        <dbReference type="SAM" id="Phobius"/>
    </source>
</evidence>
<accession>A0ABR7KVD2</accession>
<evidence type="ECO:0000259" key="8">
    <source>
        <dbReference type="Pfam" id="PF02397"/>
    </source>
</evidence>
<dbReference type="NCBIfam" id="TIGR03025">
    <property type="entry name" value="EPS_sugtrans"/>
    <property type="match status" value="1"/>
</dbReference>
<keyword evidence="5 7" id="KW-1133">Transmembrane helix</keyword>
<comment type="caution">
    <text evidence="9">The sequence shown here is derived from an EMBL/GenBank/DDBJ whole genome shotgun (WGS) entry which is preliminary data.</text>
</comment>
<evidence type="ECO:0000313" key="10">
    <source>
        <dbReference type="Proteomes" id="UP000652755"/>
    </source>
</evidence>
<feature type="transmembrane region" description="Helical" evidence="7">
    <location>
        <begin position="41"/>
        <end position="61"/>
    </location>
</feature>
<protein>
    <submittedName>
        <fullName evidence="9">Exopolysaccharide biosynthesis polyprenyl glycosylphosphotransferase</fullName>
    </submittedName>
</protein>
<comment type="subcellular location">
    <subcellularLocation>
        <location evidence="1">Membrane</location>
        <topology evidence="1">Multi-pass membrane protein</topology>
    </subcellularLocation>
</comment>
<keyword evidence="10" id="KW-1185">Reference proteome</keyword>
<evidence type="ECO:0000256" key="1">
    <source>
        <dbReference type="ARBA" id="ARBA00004141"/>
    </source>
</evidence>
<keyword evidence="3" id="KW-0808">Transferase</keyword>
<evidence type="ECO:0000256" key="6">
    <source>
        <dbReference type="ARBA" id="ARBA00023136"/>
    </source>
</evidence>
<evidence type="ECO:0000256" key="3">
    <source>
        <dbReference type="ARBA" id="ARBA00022679"/>
    </source>
</evidence>
<dbReference type="InterPro" id="IPR003362">
    <property type="entry name" value="Bact_transf"/>
</dbReference>
<dbReference type="PANTHER" id="PTHR30576:SF0">
    <property type="entry name" value="UNDECAPRENYL-PHOSPHATE N-ACETYLGALACTOSAMINYL 1-PHOSPHATE TRANSFERASE-RELATED"/>
    <property type="match status" value="1"/>
</dbReference>
<dbReference type="PANTHER" id="PTHR30576">
    <property type="entry name" value="COLANIC BIOSYNTHESIS UDP-GLUCOSE LIPID CARRIER TRANSFERASE"/>
    <property type="match status" value="1"/>
</dbReference>
<gene>
    <name evidence="9" type="ORF">H7U22_16720</name>
</gene>
<comment type="similarity">
    <text evidence="2">Belongs to the bacterial sugar transferase family.</text>
</comment>
<organism evidence="9 10">
    <name type="scientific">Pedobacter fastidiosus</name>
    <dbReference type="NCBI Taxonomy" id="2765361"/>
    <lineage>
        <taxon>Bacteria</taxon>
        <taxon>Pseudomonadati</taxon>
        <taxon>Bacteroidota</taxon>
        <taxon>Sphingobacteriia</taxon>
        <taxon>Sphingobacteriales</taxon>
        <taxon>Sphingobacteriaceae</taxon>
        <taxon>Pedobacter</taxon>
    </lineage>
</organism>
<evidence type="ECO:0000313" key="9">
    <source>
        <dbReference type="EMBL" id="MBC6112068.1"/>
    </source>
</evidence>
<feature type="transmembrane region" description="Helical" evidence="7">
    <location>
        <begin position="283"/>
        <end position="308"/>
    </location>
</feature>
<evidence type="ECO:0000256" key="5">
    <source>
        <dbReference type="ARBA" id="ARBA00022989"/>
    </source>
</evidence>